<keyword evidence="3" id="KW-1185">Reference proteome</keyword>
<evidence type="ECO:0000313" key="2">
    <source>
        <dbReference type="EMBL" id="KAJ8369537.1"/>
    </source>
</evidence>
<dbReference type="OrthoDB" id="8862904at2759"/>
<feature type="compositionally biased region" description="Acidic residues" evidence="1">
    <location>
        <begin position="82"/>
        <end position="95"/>
    </location>
</feature>
<gene>
    <name evidence="2" type="ORF">SKAU_G00095650</name>
</gene>
<protein>
    <submittedName>
        <fullName evidence="2">Uncharacterized protein</fullName>
    </submittedName>
</protein>
<accession>A0A9Q1FXS5</accession>
<evidence type="ECO:0000256" key="1">
    <source>
        <dbReference type="SAM" id="MobiDB-lite"/>
    </source>
</evidence>
<comment type="caution">
    <text evidence="2">The sequence shown here is derived from an EMBL/GenBank/DDBJ whole genome shotgun (WGS) entry which is preliminary data.</text>
</comment>
<proteinExistence type="predicted"/>
<dbReference type="AlphaFoldDB" id="A0A9Q1FXS5"/>
<feature type="compositionally biased region" description="Acidic residues" evidence="1">
    <location>
        <begin position="103"/>
        <end position="113"/>
    </location>
</feature>
<reference evidence="2" key="1">
    <citation type="journal article" date="2023" name="Science">
        <title>Genome structures resolve the early diversification of teleost fishes.</title>
        <authorList>
            <person name="Parey E."/>
            <person name="Louis A."/>
            <person name="Montfort J."/>
            <person name="Bouchez O."/>
            <person name="Roques C."/>
            <person name="Iampietro C."/>
            <person name="Lluch J."/>
            <person name="Castinel A."/>
            <person name="Donnadieu C."/>
            <person name="Desvignes T."/>
            <person name="Floi Bucao C."/>
            <person name="Jouanno E."/>
            <person name="Wen M."/>
            <person name="Mejri S."/>
            <person name="Dirks R."/>
            <person name="Jansen H."/>
            <person name="Henkel C."/>
            <person name="Chen W.J."/>
            <person name="Zahm M."/>
            <person name="Cabau C."/>
            <person name="Klopp C."/>
            <person name="Thompson A.W."/>
            <person name="Robinson-Rechavi M."/>
            <person name="Braasch I."/>
            <person name="Lecointre G."/>
            <person name="Bobe J."/>
            <person name="Postlethwait J.H."/>
            <person name="Berthelot C."/>
            <person name="Roest Crollius H."/>
            <person name="Guiguen Y."/>
        </authorList>
    </citation>
    <scope>NUCLEOTIDE SEQUENCE</scope>
    <source>
        <strain evidence="2">WJC10195</strain>
    </source>
</reference>
<feature type="compositionally biased region" description="Acidic residues" evidence="1">
    <location>
        <begin position="46"/>
        <end position="68"/>
    </location>
</feature>
<sequence>MADAHKVKSSRKKRITAEQVILMMEATDSSGDEDDEVDDSNRDPDFIPDENAADTEVGDGDLPEDDPVPLEPDQPQQPGQDVVEDGEGDPPEDDSLQPGMPGDEADEVDDSERDSDFIPGPDDHSTDAEDQPQQPDQDGVDANNNEATVKRNKCPATETWNQNVCKKGRLEGKAYKNRKGQEKPAKKIGITAYVEEKDTDFLKQWLSGLPSLPSHYCRSAYKDKKFLYPGTTIVNLHEEYQAAAETAGN</sequence>
<organism evidence="2 3">
    <name type="scientific">Synaphobranchus kaupii</name>
    <name type="common">Kaup's arrowtooth eel</name>
    <dbReference type="NCBI Taxonomy" id="118154"/>
    <lineage>
        <taxon>Eukaryota</taxon>
        <taxon>Metazoa</taxon>
        <taxon>Chordata</taxon>
        <taxon>Craniata</taxon>
        <taxon>Vertebrata</taxon>
        <taxon>Euteleostomi</taxon>
        <taxon>Actinopterygii</taxon>
        <taxon>Neopterygii</taxon>
        <taxon>Teleostei</taxon>
        <taxon>Anguilliformes</taxon>
        <taxon>Synaphobranchidae</taxon>
        <taxon>Synaphobranchus</taxon>
    </lineage>
</organism>
<dbReference type="EMBL" id="JAINUF010000003">
    <property type="protein sequence ID" value="KAJ8369537.1"/>
    <property type="molecule type" value="Genomic_DNA"/>
</dbReference>
<feature type="region of interest" description="Disordered" evidence="1">
    <location>
        <begin position="23"/>
        <end position="154"/>
    </location>
</feature>
<name>A0A9Q1FXS5_SYNKA</name>
<feature type="compositionally biased region" description="Low complexity" evidence="1">
    <location>
        <begin position="71"/>
        <end position="81"/>
    </location>
</feature>
<dbReference type="Proteomes" id="UP001152622">
    <property type="component" value="Chromosome 3"/>
</dbReference>
<evidence type="ECO:0000313" key="3">
    <source>
        <dbReference type="Proteomes" id="UP001152622"/>
    </source>
</evidence>